<dbReference type="InterPro" id="IPR050598">
    <property type="entry name" value="AminoAcid_Transporter"/>
</dbReference>
<feature type="transmembrane region" description="Helical" evidence="5">
    <location>
        <begin position="487"/>
        <end position="506"/>
    </location>
</feature>
<protein>
    <recommendedName>
        <fullName evidence="8">High affinity methionine permease</fullName>
    </recommendedName>
</protein>
<evidence type="ECO:0000256" key="3">
    <source>
        <dbReference type="ARBA" id="ARBA00022989"/>
    </source>
</evidence>
<feature type="transmembrane region" description="Helical" evidence="5">
    <location>
        <begin position="147"/>
        <end position="169"/>
    </location>
</feature>
<keyword evidence="2 5" id="KW-0812">Transmembrane</keyword>
<comment type="subcellular location">
    <subcellularLocation>
        <location evidence="1">Membrane</location>
        <topology evidence="1">Multi-pass membrane protein</topology>
    </subcellularLocation>
</comment>
<keyword evidence="7" id="KW-1185">Reference proteome</keyword>
<evidence type="ECO:0000313" key="7">
    <source>
        <dbReference type="Proteomes" id="UP001316803"/>
    </source>
</evidence>
<keyword evidence="3 5" id="KW-1133">Transmembrane helix</keyword>
<gene>
    <name evidence="6" type="ORF">OHC33_006740</name>
</gene>
<dbReference type="Pfam" id="PF13520">
    <property type="entry name" value="AA_permease_2"/>
    <property type="match status" value="1"/>
</dbReference>
<accession>A0AAN8ILK8</accession>
<dbReference type="PIRSF" id="PIRSF006060">
    <property type="entry name" value="AA_transporter"/>
    <property type="match status" value="1"/>
</dbReference>
<evidence type="ECO:0000256" key="1">
    <source>
        <dbReference type="ARBA" id="ARBA00004141"/>
    </source>
</evidence>
<feature type="transmembrane region" description="Helical" evidence="5">
    <location>
        <begin position="181"/>
        <end position="198"/>
    </location>
</feature>
<dbReference type="GO" id="GO:0016020">
    <property type="term" value="C:membrane"/>
    <property type="evidence" value="ECO:0007669"/>
    <property type="project" value="UniProtKB-SubCell"/>
</dbReference>
<name>A0AAN8ILK8_9EURO</name>
<feature type="transmembrane region" description="Helical" evidence="5">
    <location>
        <begin position="80"/>
        <end position="103"/>
    </location>
</feature>
<feature type="transmembrane region" description="Helical" evidence="5">
    <location>
        <begin position="294"/>
        <end position="316"/>
    </location>
</feature>
<feature type="transmembrane region" description="Helical" evidence="5">
    <location>
        <begin position="518"/>
        <end position="541"/>
    </location>
</feature>
<feature type="transmembrane region" description="Helical" evidence="5">
    <location>
        <begin position="49"/>
        <end position="68"/>
    </location>
</feature>
<evidence type="ECO:0000256" key="4">
    <source>
        <dbReference type="ARBA" id="ARBA00023136"/>
    </source>
</evidence>
<feature type="transmembrane region" description="Helical" evidence="5">
    <location>
        <begin position="447"/>
        <end position="467"/>
    </location>
</feature>
<feature type="transmembrane region" description="Helical" evidence="5">
    <location>
        <begin position="415"/>
        <end position="435"/>
    </location>
</feature>
<sequence length="585" mass="63551">MNTLPSSVGASRIELVIAEDAKGTFFTEEELAIAERSPNKVVTTRPSSLGYASIILIIVNRMVGTGIFRTPTTLAQGTHSTGYSLLFWGAGATVAICGTHVFAELGMTLPRLEIEGAEKDSVPRNGGEKNYLEYMIKSPQRLATCLYGIPFIVLGTAAGNALICAECLLRASGNEPSKGAVRGLAVGIASFACLLHATSRTGGIYLFNIFGVIKIGMLMAMFALGVAFAGGAFGGSTAIASENLSIYNSTADVLGSAYGYAEAFLAVLFAFGGFNQATYVLGEVDNPRRKFKPTTIATVFAVSVLYMLVNLSYMMVVPEADQFQDRPDTVAALFFVRIFGVANASRIQNSFMAFSSFGNIMVQTFTAARVKQEIAKEGILPFTKFFANNKSLMPRLFAPGPKASPANDTSDATPVGALALHWVFTLLLILATIPASTSDSYRIFVNLYSFVVDALFGFAIGLGIIILRLNKRVRWSQKSRSNKYISLATAVIFTLANCFPLVAIWLRPDGKSQITLPVEWWATGTIGIGLLGLALLYWLILSYVVPRILGRDLEVERESQFKRDHGYWVIWHEVTSVNWRTRSSY</sequence>
<dbReference type="Proteomes" id="UP001316803">
    <property type="component" value="Unassembled WGS sequence"/>
</dbReference>
<feature type="transmembrane region" description="Helical" evidence="5">
    <location>
        <begin position="253"/>
        <end position="274"/>
    </location>
</feature>
<dbReference type="Gene3D" id="1.20.1740.10">
    <property type="entry name" value="Amino acid/polyamine transporter I"/>
    <property type="match status" value="1"/>
</dbReference>
<reference evidence="6 7" key="1">
    <citation type="submission" date="2022-12" db="EMBL/GenBank/DDBJ databases">
        <title>Genomic features and morphological characterization of a novel Knufia sp. strain isolated from spacecraft assembly facility.</title>
        <authorList>
            <person name="Teixeira M."/>
            <person name="Chander A.M."/>
            <person name="Stajich J.E."/>
            <person name="Venkateswaran K."/>
        </authorList>
    </citation>
    <scope>NUCLEOTIDE SEQUENCE [LARGE SCALE GENOMIC DNA]</scope>
    <source>
        <strain evidence="6 7">FJI-L2-BK-P2</strain>
    </source>
</reference>
<proteinExistence type="predicted"/>
<evidence type="ECO:0000256" key="5">
    <source>
        <dbReference type="SAM" id="Phobius"/>
    </source>
</evidence>
<dbReference type="PANTHER" id="PTHR11785:SF382">
    <property type="entry name" value="LOW-AFFINITY METHIONINE PERMEASE"/>
    <property type="match status" value="1"/>
</dbReference>
<comment type="caution">
    <text evidence="6">The sequence shown here is derived from an EMBL/GenBank/DDBJ whole genome shotgun (WGS) entry which is preliminary data.</text>
</comment>
<dbReference type="InterPro" id="IPR002293">
    <property type="entry name" value="AA/rel_permease1"/>
</dbReference>
<dbReference type="AlphaFoldDB" id="A0AAN8ILK8"/>
<dbReference type="PANTHER" id="PTHR11785">
    <property type="entry name" value="AMINO ACID TRANSPORTER"/>
    <property type="match status" value="1"/>
</dbReference>
<evidence type="ECO:0000256" key="2">
    <source>
        <dbReference type="ARBA" id="ARBA00022692"/>
    </source>
</evidence>
<keyword evidence="4 5" id="KW-0472">Membrane</keyword>
<dbReference type="GO" id="GO:0015179">
    <property type="term" value="F:L-amino acid transmembrane transporter activity"/>
    <property type="evidence" value="ECO:0007669"/>
    <property type="project" value="TreeGrafter"/>
</dbReference>
<evidence type="ECO:0008006" key="8">
    <source>
        <dbReference type="Google" id="ProtNLM"/>
    </source>
</evidence>
<organism evidence="6 7">
    <name type="scientific">Knufia fluminis</name>
    <dbReference type="NCBI Taxonomy" id="191047"/>
    <lineage>
        <taxon>Eukaryota</taxon>
        <taxon>Fungi</taxon>
        <taxon>Dikarya</taxon>
        <taxon>Ascomycota</taxon>
        <taxon>Pezizomycotina</taxon>
        <taxon>Eurotiomycetes</taxon>
        <taxon>Chaetothyriomycetidae</taxon>
        <taxon>Chaetothyriales</taxon>
        <taxon>Trichomeriaceae</taxon>
        <taxon>Knufia</taxon>
    </lineage>
</organism>
<dbReference type="EMBL" id="JAKLMC020000016">
    <property type="protein sequence ID" value="KAK5952267.1"/>
    <property type="molecule type" value="Genomic_DNA"/>
</dbReference>
<evidence type="ECO:0000313" key="6">
    <source>
        <dbReference type="EMBL" id="KAK5952267.1"/>
    </source>
</evidence>
<feature type="transmembrane region" description="Helical" evidence="5">
    <location>
        <begin position="204"/>
        <end position="233"/>
    </location>
</feature>